<reference evidence="6" key="1">
    <citation type="submission" date="2021-03" db="EMBL/GenBank/DDBJ databases">
        <authorList>
            <person name="So Y."/>
        </authorList>
    </citation>
    <scope>NUCLEOTIDE SEQUENCE</scope>
    <source>
        <strain evidence="6">SG15</strain>
    </source>
</reference>
<dbReference type="GO" id="GO:0015833">
    <property type="term" value="P:peptide transport"/>
    <property type="evidence" value="ECO:0007669"/>
    <property type="project" value="UniProtKB-KW"/>
</dbReference>
<organism evidence="6 7">
    <name type="scientific">Roseomonas indoligenes</name>
    <dbReference type="NCBI Taxonomy" id="2820811"/>
    <lineage>
        <taxon>Bacteria</taxon>
        <taxon>Pseudomonadati</taxon>
        <taxon>Pseudomonadota</taxon>
        <taxon>Alphaproteobacteria</taxon>
        <taxon>Acetobacterales</taxon>
        <taxon>Roseomonadaceae</taxon>
        <taxon>Roseomonas</taxon>
    </lineage>
</organism>
<evidence type="ECO:0008006" key="8">
    <source>
        <dbReference type="Google" id="ProtNLM"/>
    </source>
</evidence>
<gene>
    <name evidence="6" type="ORF">J5Y10_23340</name>
</gene>
<dbReference type="PANTHER" id="PTHR43386:SF1">
    <property type="entry name" value="D,D-DIPEPTIDE TRANSPORT SYSTEM PERMEASE PROTEIN DDPC-RELATED"/>
    <property type="match status" value="1"/>
</dbReference>
<feature type="transmembrane region" description="Helical" evidence="5">
    <location>
        <begin position="12"/>
        <end position="35"/>
    </location>
</feature>
<evidence type="ECO:0000256" key="3">
    <source>
        <dbReference type="ARBA" id="ARBA00022856"/>
    </source>
</evidence>
<dbReference type="PANTHER" id="PTHR43386">
    <property type="entry name" value="OLIGOPEPTIDE TRANSPORT SYSTEM PERMEASE PROTEIN APPC"/>
    <property type="match status" value="1"/>
</dbReference>
<keyword evidence="5" id="KW-0812">Transmembrane</keyword>
<keyword evidence="3" id="KW-0571">Peptide transport</keyword>
<dbReference type="InterPro" id="IPR050366">
    <property type="entry name" value="BP-dependent_transpt_permease"/>
</dbReference>
<dbReference type="AlphaFoldDB" id="A0A940MWX7"/>
<evidence type="ECO:0000313" key="6">
    <source>
        <dbReference type="EMBL" id="MBP0495738.1"/>
    </source>
</evidence>
<protein>
    <recommendedName>
        <fullName evidence="8">ABC transporter permease</fullName>
    </recommendedName>
</protein>
<comment type="caution">
    <text evidence="6">The sequence shown here is derived from an EMBL/GenBank/DDBJ whole genome shotgun (WGS) entry which is preliminary data.</text>
</comment>
<dbReference type="Proteomes" id="UP000677537">
    <property type="component" value="Unassembled WGS sequence"/>
</dbReference>
<keyword evidence="5" id="KW-0472">Membrane</keyword>
<dbReference type="EMBL" id="JAGIZA010000020">
    <property type="protein sequence ID" value="MBP0495738.1"/>
    <property type="molecule type" value="Genomic_DNA"/>
</dbReference>
<evidence type="ECO:0000256" key="4">
    <source>
        <dbReference type="ARBA" id="ARBA00022927"/>
    </source>
</evidence>
<keyword evidence="2" id="KW-0813">Transport</keyword>
<dbReference type="GO" id="GO:0005886">
    <property type="term" value="C:plasma membrane"/>
    <property type="evidence" value="ECO:0007669"/>
    <property type="project" value="UniProtKB-SubCell"/>
</dbReference>
<evidence type="ECO:0000256" key="1">
    <source>
        <dbReference type="ARBA" id="ARBA00004651"/>
    </source>
</evidence>
<comment type="subcellular location">
    <subcellularLocation>
        <location evidence="1">Cell membrane</location>
        <topology evidence="1">Multi-pass membrane protein</topology>
    </subcellularLocation>
</comment>
<name>A0A940MWX7_9PROT</name>
<evidence type="ECO:0000256" key="5">
    <source>
        <dbReference type="SAM" id="Phobius"/>
    </source>
</evidence>
<accession>A0A940MWX7</accession>
<proteinExistence type="predicted"/>
<keyword evidence="5" id="KW-1133">Transmembrane helix</keyword>
<evidence type="ECO:0000313" key="7">
    <source>
        <dbReference type="Proteomes" id="UP000677537"/>
    </source>
</evidence>
<sequence>MPWPNIRRSVAAQMAILVSSAIFTAASLGFLGLGLPPPAADWGGMVQSGFEYLPLNPMLSLAPGAAVALTVLGFYLFGQTID</sequence>
<keyword evidence="4" id="KW-0653">Protein transport</keyword>
<feature type="transmembrane region" description="Helical" evidence="5">
    <location>
        <begin position="55"/>
        <end position="77"/>
    </location>
</feature>
<dbReference type="RefSeq" id="WP_209376534.1">
    <property type="nucleotide sequence ID" value="NZ_JAGIZA010000020.1"/>
</dbReference>
<dbReference type="GO" id="GO:0015031">
    <property type="term" value="P:protein transport"/>
    <property type="evidence" value="ECO:0007669"/>
    <property type="project" value="UniProtKB-KW"/>
</dbReference>
<evidence type="ECO:0000256" key="2">
    <source>
        <dbReference type="ARBA" id="ARBA00022448"/>
    </source>
</evidence>
<keyword evidence="7" id="KW-1185">Reference proteome</keyword>